<dbReference type="GeneID" id="63714847"/>
<name>A0A151GVI1_DRECN</name>
<evidence type="ECO:0000256" key="6">
    <source>
        <dbReference type="SAM" id="MobiDB-lite"/>
    </source>
</evidence>
<evidence type="ECO:0000256" key="2">
    <source>
        <dbReference type="ARBA" id="ARBA00022723"/>
    </source>
</evidence>
<dbReference type="Proteomes" id="UP000076580">
    <property type="component" value="Chromosome 01"/>
</dbReference>
<feature type="compositionally biased region" description="Polar residues" evidence="6">
    <location>
        <begin position="429"/>
        <end position="439"/>
    </location>
</feature>
<dbReference type="RefSeq" id="XP_040660415.1">
    <property type="nucleotide sequence ID" value="XM_040799532.1"/>
</dbReference>
<dbReference type="InParanoid" id="A0A151GVI1"/>
<reference evidence="9 10" key="1">
    <citation type="journal article" date="2016" name="Sci. Rep.">
        <title>Insights into Adaptations to a Near-Obligate Nematode Endoparasitic Lifestyle from the Finished Genome of Drechmeria coniospora.</title>
        <authorList>
            <person name="Zhang L."/>
            <person name="Zhou Z."/>
            <person name="Guo Q."/>
            <person name="Fokkens L."/>
            <person name="Miskei M."/>
            <person name="Pocsi I."/>
            <person name="Zhang W."/>
            <person name="Chen M."/>
            <person name="Wang L."/>
            <person name="Sun Y."/>
            <person name="Donzelli B.G."/>
            <person name="Gibson D.M."/>
            <person name="Nelson D.R."/>
            <person name="Luo J.G."/>
            <person name="Rep M."/>
            <person name="Liu H."/>
            <person name="Yang S."/>
            <person name="Wang J."/>
            <person name="Krasnoff S.B."/>
            <person name="Xu Y."/>
            <person name="Molnar I."/>
            <person name="Lin M."/>
        </authorList>
    </citation>
    <scope>NUCLEOTIDE SEQUENCE [LARGE SCALE GENOMIC DNA]</scope>
    <source>
        <strain evidence="9 10">ARSEF 6962</strain>
    </source>
</reference>
<sequence length="499" mass="54928">MHATKRKFNALLQGLSSPRSSSEMFSPDAIHADTRRGNAVNLSHDELLQKRRRLGFPDSTAPAAYNPSHTSTLSNVVLRRSTTQAAANKSSGTLAKYCPSDRDELLKRLATFQELTHWTPKPDQVGEIEWAKRGWVCHGKETVRCVLCHKELVVKLNRKEVDGKEVPVLVSSEIEGTLADKYVGLIVDSHQQECLWRKRGCDDSLLRLSFSSARAVLTALRQRYDELCSRSAFLPYEFNLRLPDNLNLDGILSQLPPTFFNEAAPFESETSPASAARPVNRAALALALMGWQGLSNARIGSVPNSASCHTCLRRLGLWMFKSKEIDDNGTVLVPAPMDHLDPLKEHRYFCPWKSAQAQTRDAASSVAGPNLAGWSTLLQMIKNEQGLRNVYGGQSKRLGRFVADDKGPSSPSAGVATASAPETPAGRGNPTSPGATAQDTGYHIVEEDERARDAKDKERWARLRKVKSLFDSKGVRKLRHPLKRPGTGNSSNSADGPRS</sequence>
<protein>
    <submittedName>
        <fullName evidence="9">Zinc finger domain-containing protein</fullName>
    </submittedName>
</protein>
<keyword evidence="4" id="KW-0862">Zinc</keyword>
<keyword evidence="10" id="KW-1185">Reference proteome</keyword>
<evidence type="ECO:0000256" key="5">
    <source>
        <dbReference type="ARBA" id="ARBA00023242"/>
    </source>
</evidence>
<feature type="compositionally biased region" description="Polar residues" evidence="6">
    <location>
        <begin position="487"/>
        <end position="499"/>
    </location>
</feature>
<feature type="domain" description="NuBaID C-terminal" evidence="8">
    <location>
        <begin position="283"/>
        <end position="388"/>
    </location>
</feature>
<evidence type="ECO:0000256" key="4">
    <source>
        <dbReference type="ARBA" id="ARBA00022833"/>
    </source>
</evidence>
<dbReference type="PANTHER" id="PTHR15835">
    <property type="entry name" value="NUCLEAR-INTERACTING PARTNER OF ALK"/>
    <property type="match status" value="1"/>
</dbReference>
<keyword evidence="5" id="KW-0539">Nucleus</keyword>
<evidence type="ECO:0000256" key="1">
    <source>
        <dbReference type="ARBA" id="ARBA00004123"/>
    </source>
</evidence>
<gene>
    <name evidence="9" type="ORF">DCS_02204</name>
</gene>
<dbReference type="Pfam" id="PF08600">
    <property type="entry name" value="NuBaID_C"/>
    <property type="match status" value="1"/>
</dbReference>
<evidence type="ECO:0000259" key="8">
    <source>
        <dbReference type="Pfam" id="PF08600"/>
    </source>
</evidence>
<comment type="subcellular location">
    <subcellularLocation>
        <location evidence="1">Nucleus</location>
    </subcellularLocation>
</comment>
<feature type="compositionally biased region" description="Basic and acidic residues" evidence="6">
    <location>
        <begin position="449"/>
        <end position="458"/>
    </location>
</feature>
<keyword evidence="3" id="KW-0863">Zinc-finger</keyword>
<proteinExistence type="predicted"/>
<dbReference type="AlphaFoldDB" id="A0A151GVI1"/>
<feature type="region of interest" description="Disordered" evidence="6">
    <location>
        <begin position="401"/>
        <end position="458"/>
    </location>
</feature>
<dbReference type="Pfam" id="PF07967">
    <property type="entry name" value="zf-C3HC"/>
    <property type="match status" value="1"/>
</dbReference>
<dbReference type="InterPro" id="IPR012935">
    <property type="entry name" value="NuBaID_N"/>
</dbReference>
<evidence type="ECO:0000259" key="7">
    <source>
        <dbReference type="Pfam" id="PF07967"/>
    </source>
</evidence>
<dbReference type="STRING" id="98403.A0A151GVI1"/>
<comment type="caution">
    <text evidence="9">The sequence shown here is derived from an EMBL/GenBank/DDBJ whole genome shotgun (WGS) entry which is preliminary data.</text>
</comment>
<dbReference type="PANTHER" id="PTHR15835:SF6">
    <property type="entry name" value="ZINC FINGER C3HC-TYPE PROTEIN 1"/>
    <property type="match status" value="1"/>
</dbReference>
<feature type="domain" description="C3HC-type" evidence="7">
    <location>
        <begin position="99"/>
        <end position="237"/>
    </location>
</feature>
<keyword evidence="2" id="KW-0479">Metal-binding</keyword>
<organism evidence="9 10">
    <name type="scientific">Drechmeria coniospora</name>
    <name type="common">Nematophagous fungus</name>
    <name type="synonym">Meria coniospora</name>
    <dbReference type="NCBI Taxonomy" id="98403"/>
    <lineage>
        <taxon>Eukaryota</taxon>
        <taxon>Fungi</taxon>
        <taxon>Dikarya</taxon>
        <taxon>Ascomycota</taxon>
        <taxon>Pezizomycotina</taxon>
        <taxon>Sordariomycetes</taxon>
        <taxon>Hypocreomycetidae</taxon>
        <taxon>Hypocreales</taxon>
        <taxon>Ophiocordycipitaceae</taxon>
        <taxon>Drechmeria</taxon>
    </lineage>
</organism>
<dbReference type="InterPro" id="IPR013909">
    <property type="entry name" value="NuBaID_C"/>
</dbReference>
<evidence type="ECO:0000313" key="10">
    <source>
        <dbReference type="Proteomes" id="UP000076580"/>
    </source>
</evidence>
<feature type="region of interest" description="Disordered" evidence="6">
    <location>
        <begin position="470"/>
        <end position="499"/>
    </location>
</feature>
<dbReference type="EMBL" id="LAYC01000001">
    <property type="protein sequence ID" value="KYK61063.1"/>
    <property type="molecule type" value="Genomic_DNA"/>
</dbReference>
<dbReference type="GO" id="GO:0005634">
    <property type="term" value="C:nucleus"/>
    <property type="evidence" value="ECO:0007669"/>
    <property type="project" value="UniProtKB-SubCell"/>
</dbReference>
<evidence type="ECO:0000313" key="9">
    <source>
        <dbReference type="EMBL" id="KYK61063.1"/>
    </source>
</evidence>
<accession>A0A151GVI1</accession>
<evidence type="ECO:0000256" key="3">
    <source>
        <dbReference type="ARBA" id="ARBA00022771"/>
    </source>
</evidence>
<dbReference type="GO" id="GO:0008270">
    <property type="term" value="F:zinc ion binding"/>
    <property type="evidence" value="ECO:0007669"/>
    <property type="project" value="UniProtKB-KW"/>
</dbReference>